<dbReference type="SUPFAM" id="SSF51126">
    <property type="entry name" value="Pectin lyase-like"/>
    <property type="match status" value="1"/>
</dbReference>
<dbReference type="InterPro" id="IPR011050">
    <property type="entry name" value="Pectin_lyase_fold/virulence"/>
</dbReference>
<keyword evidence="4" id="KW-1185">Reference proteome</keyword>
<dbReference type="Pfam" id="PF18911">
    <property type="entry name" value="PKD_4"/>
    <property type="match status" value="1"/>
</dbReference>
<dbReference type="EMBL" id="JAVDQI010000002">
    <property type="protein sequence ID" value="MDR6222424.1"/>
    <property type="molecule type" value="Genomic_DNA"/>
</dbReference>
<dbReference type="SUPFAM" id="SSF49344">
    <property type="entry name" value="CBD9-like"/>
    <property type="match status" value="1"/>
</dbReference>
<dbReference type="CDD" id="cd00146">
    <property type="entry name" value="PKD"/>
    <property type="match status" value="1"/>
</dbReference>
<feature type="domain" description="PKD" evidence="2">
    <location>
        <begin position="512"/>
        <end position="603"/>
    </location>
</feature>
<evidence type="ECO:0000256" key="1">
    <source>
        <dbReference type="ARBA" id="ARBA00022737"/>
    </source>
</evidence>
<sequence>MRKTTVAILCILILVLLLGITTTLRSSAASTVYVATDGSGDINCDGTDDQVQINRAMDFVVSHSEYTTVHLKSGTYIIGDTIFIHSNTILEGEPGAVVKLKDECGWPGRKGLIEPSSVGAHSFKIHDFEVDGNLDKQTYVVTQMGEPSIHGRGYLDLFFASSGANGDHSAPYDVEIYNMYFHDGANDGIRIRGDGTDADLKIHDNTFYRTGHDDIYIMYTKNVHIYDNDFTWIYGDCGVRIEDTSDVVITNNTLYTKTSDPRGLSGIYLSLTNSLHTSNNYTVAYNTIRDVQEMGIVVCNRVAGTPDIDKAKDLYIHHNLIYDAIGSHGYGGGIQINGWNNTVIENNVIDGCNGDGIVTRNRFKMGDTTGYKIYIRNNIISNTDYYSGFSSSGYGINNYLASRHDLILENNNLWSNEKGSYRNVGSYASDLNVDPLFVDRGNHDYHLKPNSPIIDAGMGVYVSADSTPAPILNTIGSRTVDEERSLSFVVSRWIIDSITSLLIDVGYSGSDYSNASAGLDRTVSTGEIVTLDGSASTDDVGIISYTWDFDDSDGLQQDAAGIVVQHSYSSVGTYTATLTVTDAEGKIDSDTVLLTVQEIPSDTDCGNLDIVRGTATIDGDLSDWQNTVGITIYGVSDRNPEEDNIATIKAMYDDTYLYFGCDVKDTNLRADGVSDDTSLHMDDGVEIYLDTLHNNGFAMQTDDYHFIINLNGAVVDDVGTGSGKDYNYTSNILKSVRLQGSKNDASDKDRGYMIEVAIPWSDVGGQPSNDIVGLFLAINDLDNAGDLYFFNWCNLTGSYAVPEYWGDAIITGVNYSTLTHGTSCFIARSIERNFTGSSPRSEGASNSN</sequence>
<name>A0AA90Z7E8_9EURY</name>
<dbReference type="Proteomes" id="UP001185015">
    <property type="component" value="Unassembled WGS sequence"/>
</dbReference>
<dbReference type="RefSeq" id="WP_270095793.1">
    <property type="nucleotide sequence ID" value="NZ_JAQFFK010000002.1"/>
</dbReference>
<dbReference type="Gene3D" id="2.60.40.10">
    <property type="entry name" value="Immunoglobulins"/>
    <property type="match status" value="1"/>
</dbReference>
<dbReference type="InterPro" id="IPR022409">
    <property type="entry name" value="PKD/Chitinase_dom"/>
</dbReference>
<dbReference type="InterPro" id="IPR006626">
    <property type="entry name" value="PbH1"/>
</dbReference>
<evidence type="ECO:0000259" key="2">
    <source>
        <dbReference type="PROSITE" id="PS50093"/>
    </source>
</evidence>
<dbReference type="InterPro" id="IPR012334">
    <property type="entry name" value="Pectin_lyas_fold"/>
</dbReference>
<dbReference type="Pfam" id="PF08480">
    <property type="entry name" value="Disaggr_assoc"/>
    <property type="match status" value="1"/>
</dbReference>
<dbReference type="PANTHER" id="PTHR22990">
    <property type="entry name" value="F-BOX ONLY PROTEIN"/>
    <property type="match status" value="1"/>
</dbReference>
<dbReference type="InterPro" id="IPR010502">
    <property type="entry name" value="Carb-bd_dom_fam9"/>
</dbReference>
<dbReference type="SMART" id="SM00089">
    <property type="entry name" value="PKD"/>
    <property type="match status" value="1"/>
</dbReference>
<accession>A0AA90Z7E8</accession>
<comment type="caution">
    <text evidence="3">The sequence shown here is derived from an EMBL/GenBank/DDBJ whole genome shotgun (WGS) entry which is preliminary data.</text>
</comment>
<dbReference type="SUPFAM" id="SSF49299">
    <property type="entry name" value="PKD domain"/>
    <property type="match status" value="1"/>
</dbReference>
<dbReference type="Gene3D" id="2.160.20.10">
    <property type="entry name" value="Single-stranded right-handed beta-helix, Pectin lyase-like"/>
    <property type="match status" value="1"/>
</dbReference>
<dbReference type="SMART" id="SM00710">
    <property type="entry name" value="PbH1"/>
    <property type="match status" value="8"/>
</dbReference>
<keyword evidence="1" id="KW-0677">Repeat</keyword>
<evidence type="ECO:0000313" key="4">
    <source>
        <dbReference type="Proteomes" id="UP001185015"/>
    </source>
</evidence>
<dbReference type="GO" id="GO:0030246">
    <property type="term" value="F:carbohydrate binding"/>
    <property type="evidence" value="ECO:0007669"/>
    <property type="project" value="InterPro"/>
</dbReference>
<organism evidence="3 4">
    <name type="scientific">Methanococcoides alaskense</name>
    <dbReference type="NCBI Taxonomy" id="325778"/>
    <lineage>
        <taxon>Archaea</taxon>
        <taxon>Methanobacteriati</taxon>
        <taxon>Methanobacteriota</taxon>
        <taxon>Stenosarchaea group</taxon>
        <taxon>Methanomicrobia</taxon>
        <taxon>Methanosarcinales</taxon>
        <taxon>Methanosarcinaceae</taxon>
        <taxon>Methanococcoides</taxon>
    </lineage>
</organism>
<dbReference type="Gene3D" id="2.60.40.1190">
    <property type="match status" value="1"/>
</dbReference>
<dbReference type="InterPro" id="IPR051550">
    <property type="entry name" value="SCF-Subunits/Alg-Epimerases"/>
</dbReference>
<dbReference type="InterPro" id="IPR000601">
    <property type="entry name" value="PKD_dom"/>
</dbReference>
<dbReference type="GO" id="GO:0004553">
    <property type="term" value="F:hydrolase activity, hydrolyzing O-glycosyl compounds"/>
    <property type="evidence" value="ECO:0007669"/>
    <property type="project" value="InterPro"/>
</dbReference>
<dbReference type="PANTHER" id="PTHR22990:SF15">
    <property type="entry name" value="F-BOX ONLY PROTEIN 10"/>
    <property type="match status" value="1"/>
</dbReference>
<dbReference type="InterPro" id="IPR013687">
    <property type="entry name" value="Disaggr-rel"/>
</dbReference>
<dbReference type="PROSITE" id="PS50093">
    <property type="entry name" value="PKD"/>
    <property type="match status" value="1"/>
</dbReference>
<dbReference type="GO" id="GO:0016052">
    <property type="term" value="P:carbohydrate catabolic process"/>
    <property type="evidence" value="ECO:0007669"/>
    <property type="project" value="InterPro"/>
</dbReference>
<protein>
    <recommendedName>
        <fullName evidence="2">PKD domain-containing protein</fullName>
    </recommendedName>
</protein>
<dbReference type="InterPro" id="IPR013783">
    <property type="entry name" value="Ig-like_fold"/>
</dbReference>
<gene>
    <name evidence="3" type="ORF">J2750_000869</name>
</gene>
<evidence type="ECO:0000313" key="3">
    <source>
        <dbReference type="EMBL" id="MDR6222424.1"/>
    </source>
</evidence>
<proteinExistence type="predicted"/>
<dbReference type="Pfam" id="PF06452">
    <property type="entry name" value="CBM9_1"/>
    <property type="match status" value="1"/>
</dbReference>
<dbReference type="AlphaFoldDB" id="A0AA90Z7E8"/>
<dbReference type="InterPro" id="IPR035986">
    <property type="entry name" value="PKD_dom_sf"/>
</dbReference>
<reference evidence="3 4" key="1">
    <citation type="submission" date="2023-07" db="EMBL/GenBank/DDBJ databases">
        <title>Genomic Encyclopedia of Type Strains, Phase IV (KMG-IV): sequencing the most valuable type-strain genomes for metagenomic binning, comparative biology and taxonomic classification.</title>
        <authorList>
            <person name="Goeker M."/>
        </authorList>
    </citation>
    <scope>NUCLEOTIDE SEQUENCE [LARGE SCALE GENOMIC DNA]</scope>
    <source>
        <strain evidence="3 4">DSM 17273</strain>
    </source>
</reference>